<dbReference type="UniPathway" id="UPA00973"/>
<evidence type="ECO:0000256" key="6">
    <source>
        <dbReference type="ARBA" id="ARBA00022676"/>
    </source>
</evidence>
<evidence type="ECO:0000256" key="5">
    <source>
        <dbReference type="ARBA" id="ARBA00022556"/>
    </source>
</evidence>
<dbReference type="InterPro" id="IPR003835">
    <property type="entry name" value="Glyco_trans_19"/>
</dbReference>
<keyword evidence="5 10" id="KW-0441">Lipid A biosynthesis</keyword>
<evidence type="ECO:0000256" key="3">
    <source>
        <dbReference type="ARBA" id="ARBA00020902"/>
    </source>
</evidence>
<keyword evidence="12" id="KW-1185">Reference proteome</keyword>
<gene>
    <name evidence="10" type="primary">lpxB</name>
    <name evidence="11" type="ORF">GGQ74_001383</name>
</gene>
<dbReference type="EMBL" id="JAATJA010000001">
    <property type="protein sequence ID" value="NJB67743.1"/>
    <property type="molecule type" value="Genomic_DNA"/>
</dbReference>
<dbReference type="PANTHER" id="PTHR30372">
    <property type="entry name" value="LIPID-A-DISACCHARIDE SYNTHASE"/>
    <property type="match status" value="1"/>
</dbReference>
<evidence type="ECO:0000256" key="2">
    <source>
        <dbReference type="ARBA" id="ARBA00012687"/>
    </source>
</evidence>
<keyword evidence="8 10" id="KW-0443">Lipid metabolism</keyword>
<organism evidence="11 12">
    <name type="scientific">Desulfobaculum xiamenense</name>
    <dbReference type="NCBI Taxonomy" id="995050"/>
    <lineage>
        <taxon>Bacteria</taxon>
        <taxon>Pseudomonadati</taxon>
        <taxon>Thermodesulfobacteriota</taxon>
        <taxon>Desulfovibrionia</taxon>
        <taxon>Desulfovibrionales</taxon>
        <taxon>Desulfovibrionaceae</taxon>
        <taxon>Desulfobaculum</taxon>
    </lineage>
</organism>
<comment type="function">
    <text evidence="1 10">Condensation of UDP-2,3-diacylglucosamine and 2,3-diacylglucosamine-1-phosphate to form lipid A disaccharide, a precursor of lipid A, a phosphorylated glycolipid that anchors the lipopolysaccharide to the outer membrane of the cell.</text>
</comment>
<dbReference type="GO" id="GO:0008915">
    <property type="term" value="F:lipid-A-disaccharide synthase activity"/>
    <property type="evidence" value="ECO:0007669"/>
    <property type="project" value="UniProtKB-UniRule"/>
</dbReference>
<dbReference type="GO" id="GO:0005543">
    <property type="term" value="F:phospholipid binding"/>
    <property type="evidence" value="ECO:0007669"/>
    <property type="project" value="TreeGrafter"/>
</dbReference>
<comment type="similarity">
    <text evidence="10">Belongs to the LpxB family.</text>
</comment>
<evidence type="ECO:0000256" key="4">
    <source>
        <dbReference type="ARBA" id="ARBA00022516"/>
    </source>
</evidence>
<accession>A0A846QNA0</accession>
<comment type="caution">
    <text evidence="11">The sequence shown here is derived from an EMBL/GenBank/DDBJ whole genome shotgun (WGS) entry which is preliminary data.</text>
</comment>
<evidence type="ECO:0000256" key="1">
    <source>
        <dbReference type="ARBA" id="ARBA00002056"/>
    </source>
</evidence>
<protein>
    <recommendedName>
        <fullName evidence="3 10">Lipid-A-disaccharide synthase</fullName>
        <ecNumber evidence="2 10">2.4.1.182</ecNumber>
    </recommendedName>
</protein>
<dbReference type="NCBIfam" id="TIGR00215">
    <property type="entry name" value="lpxB"/>
    <property type="match status" value="1"/>
</dbReference>
<keyword evidence="7 10" id="KW-0808">Transferase</keyword>
<dbReference type="HAMAP" id="MF_00392">
    <property type="entry name" value="LpxB"/>
    <property type="match status" value="1"/>
</dbReference>
<sequence>MEKRGIGKTIWISAGEASGDMHGALLLAALRERGVASGLGGMRFTGMGGPAMEAAGFDKAFDIGELSLMGLTEVLAHLPRILGLMRRMYRRMRVERPAAVVCIDSPDFNFFVVRMARRLGIPVFYYICPQVWAWRTGRVNFLREKVERVLCILPFEKPFLARHGLEADYVGHPLTDQIPLAELDAMSPEPGRVLILPGSRRKEIGSLYDEFIAAARLMREARPELTFAVVRAPGVARETLAAHLPDDFPVELLEPEARYREMRRAEAIIAASGTVTLETALVGTPTVVAYRLSPMTFAVGRMIVDVPFISLPNLILGEEVFPELLQEDACARVVAERTLAMLEPERGRAVRGSLARLRELVGEPGAPERAASIILERLRGAASGA</sequence>
<keyword evidence="4 10" id="KW-0444">Lipid biosynthesis</keyword>
<dbReference type="RefSeq" id="WP_342448588.1">
    <property type="nucleotide sequence ID" value="NZ_JAATJA010000001.1"/>
</dbReference>
<dbReference type="EC" id="2.4.1.182" evidence="2 10"/>
<dbReference type="AlphaFoldDB" id="A0A846QNA0"/>
<evidence type="ECO:0000313" key="12">
    <source>
        <dbReference type="Proteomes" id="UP000580856"/>
    </source>
</evidence>
<name>A0A846QNA0_9BACT</name>
<dbReference type="GO" id="GO:0009245">
    <property type="term" value="P:lipid A biosynthetic process"/>
    <property type="evidence" value="ECO:0007669"/>
    <property type="project" value="UniProtKB-UniRule"/>
</dbReference>
<dbReference type="Pfam" id="PF02684">
    <property type="entry name" value="LpxB"/>
    <property type="match status" value="1"/>
</dbReference>
<keyword evidence="6 10" id="KW-0328">Glycosyltransferase</keyword>
<comment type="pathway">
    <text evidence="10">Bacterial outer membrane biogenesis; LPS lipid A biosynthesis.</text>
</comment>
<dbReference type="PANTHER" id="PTHR30372:SF4">
    <property type="entry name" value="LIPID-A-DISACCHARIDE SYNTHASE, MITOCHONDRIAL-RELATED"/>
    <property type="match status" value="1"/>
</dbReference>
<dbReference type="GO" id="GO:0016020">
    <property type="term" value="C:membrane"/>
    <property type="evidence" value="ECO:0007669"/>
    <property type="project" value="GOC"/>
</dbReference>
<evidence type="ECO:0000313" key="11">
    <source>
        <dbReference type="EMBL" id="NJB67743.1"/>
    </source>
</evidence>
<reference evidence="11 12" key="1">
    <citation type="submission" date="2020-03" db="EMBL/GenBank/DDBJ databases">
        <title>Genomic Encyclopedia of Type Strains, Phase IV (KMG-IV): sequencing the most valuable type-strain genomes for metagenomic binning, comparative biology and taxonomic classification.</title>
        <authorList>
            <person name="Goeker M."/>
        </authorList>
    </citation>
    <scope>NUCLEOTIDE SEQUENCE [LARGE SCALE GENOMIC DNA]</scope>
    <source>
        <strain evidence="11 12">DSM 24233</strain>
    </source>
</reference>
<comment type="catalytic activity">
    <reaction evidence="9 10">
        <text>a lipid X + a UDP-2-N,3-O-bis[(3R)-3-hydroxyacyl]-alpha-D-glucosamine = a lipid A disaccharide + UDP + H(+)</text>
        <dbReference type="Rhea" id="RHEA:67828"/>
        <dbReference type="ChEBI" id="CHEBI:15378"/>
        <dbReference type="ChEBI" id="CHEBI:58223"/>
        <dbReference type="ChEBI" id="CHEBI:137748"/>
        <dbReference type="ChEBI" id="CHEBI:176338"/>
        <dbReference type="ChEBI" id="CHEBI:176343"/>
        <dbReference type="EC" id="2.4.1.182"/>
    </reaction>
</comment>
<evidence type="ECO:0000256" key="8">
    <source>
        <dbReference type="ARBA" id="ARBA00023098"/>
    </source>
</evidence>
<proteinExistence type="inferred from homology"/>
<evidence type="ECO:0000256" key="9">
    <source>
        <dbReference type="ARBA" id="ARBA00048975"/>
    </source>
</evidence>
<dbReference type="Proteomes" id="UP000580856">
    <property type="component" value="Unassembled WGS sequence"/>
</dbReference>
<evidence type="ECO:0000256" key="7">
    <source>
        <dbReference type="ARBA" id="ARBA00022679"/>
    </source>
</evidence>
<dbReference type="SUPFAM" id="SSF53756">
    <property type="entry name" value="UDP-Glycosyltransferase/glycogen phosphorylase"/>
    <property type="match status" value="1"/>
</dbReference>
<evidence type="ECO:0000256" key="10">
    <source>
        <dbReference type="HAMAP-Rule" id="MF_00392"/>
    </source>
</evidence>